<feature type="region of interest" description="Disordered" evidence="1">
    <location>
        <begin position="1"/>
        <end position="213"/>
    </location>
</feature>
<feature type="compositionally biased region" description="Low complexity" evidence="1">
    <location>
        <begin position="325"/>
        <end position="339"/>
    </location>
</feature>
<keyword evidence="3" id="KW-1185">Reference proteome</keyword>
<accession>A0ABQ8Q775</accession>
<evidence type="ECO:0000256" key="1">
    <source>
        <dbReference type="SAM" id="MobiDB-lite"/>
    </source>
</evidence>
<feature type="compositionally biased region" description="Low complexity" evidence="1">
    <location>
        <begin position="82"/>
        <end position="120"/>
    </location>
</feature>
<feature type="compositionally biased region" description="Low complexity" evidence="1">
    <location>
        <begin position="357"/>
        <end position="372"/>
    </location>
</feature>
<organism evidence="2 3">
    <name type="scientific">Lentinula boryana</name>
    <dbReference type="NCBI Taxonomy" id="40481"/>
    <lineage>
        <taxon>Eukaryota</taxon>
        <taxon>Fungi</taxon>
        <taxon>Dikarya</taxon>
        <taxon>Basidiomycota</taxon>
        <taxon>Agaricomycotina</taxon>
        <taxon>Agaricomycetes</taxon>
        <taxon>Agaricomycetidae</taxon>
        <taxon>Agaricales</taxon>
        <taxon>Marasmiineae</taxon>
        <taxon>Omphalotaceae</taxon>
        <taxon>Lentinula</taxon>
    </lineage>
</organism>
<feature type="compositionally biased region" description="Low complexity" evidence="1">
    <location>
        <begin position="298"/>
        <end position="312"/>
    </location>
</feature>
<evidence type="ECO:0000313" key="2">
    <source>
        <dbReference type="EMBL" id="KAJ3994326.1"/>
    </source>
</evidence>
<protein>
    <submittedName>
        <fullName evidence="2">Uncharacterized protein</fullName>
    </submittedName>
</protein>
<sequence length="454" mass="48979">MDVDADIESTNRRRPFQQQNVNDTSASQSFRSFRDQQQYRSSESYSSQLQHSQSFTGGDMFRFNVPDNNGFSYSREREDDSSFSASRPSTSTTARPGTSTRPSTTTTLPPLASVLPSSVAPLPPPSTSRARPGSNAGFSGRPLSSAGPRGILGGYGNSLPPLGHSGHPLPTLSSSKSTNGLRLPPPTPSGFDLRPGSRGGSSQGTYAFRPGTAPALGPGAASNSNVYAGYGMGFGWEDDRSNGDSPFSFNAPPLSSSGSRKRGFSAVDEGDGDERTSESRPQSRRLSVMELCAPENISGRPESSSGSPRTGGILFTPIRDRESYSSATSGSRPGTSGTGLIVRGAAGLALGDRENGSAHPRSSSSSHSPITSDWQANGYGQHACFRQPCSKYNFKVTIIHRKCITTERRLFNKRLCLEMRLAYPTNSEWLVTTILLMDILRCYLMRCHWQRFQR</sequence>
<feature type="region of interest" description="Disordered" evidence="1">
    <location>
        <begin position="243"/>
        <end position="339"/>
    </location>
</feature>
<dbReference type="EMBL" id="MU790710">
    <property type="protein sequence ID" value="KAJ3994326.1"/>
    <property type="molecule type" value="Genomic_DNA"/>
</dbReference>
<name>A0ABQ8Q775_9AGAR</name>
<evidence type="ECO:0000313" key="3">
    <source>
        <dbReference type="Proteomes" id="UP001163828"/>
    </source>
</evidence>
<reference evidence="2" key="1">
    <citation type="submission" date="2022-08" db="EMBL/GenBank/DDBJ databases">
        <authorList>
            <consortium name="DOE Joint Genome Institute"/>
            <person name="Min B."/>
            <person name="Riley R."/>
            <person name="Sierra-Patev S."/>
            <person name="Naranjo-Ortiz M."/>
            <person name="Looney B."/>
            <person name="Konkel Z."/>
            <person name="Slot J.C."/>
            <person name="Sakamoto Y."/>
            <person name="Steenwyk J.L."/>
            <person name="Rokas A."/>
            <person name="Carro J."/>
            <person name="Camarero S."/>
            <person name="Ferreira P."/>
            <person name="Molpeceres G."/>
            <person name="Ruiz-Duenas F.J."/>
            <person name="Serrano A."/>
            <person name="Henrissat B."/>
            <person name="Drula E."/>
            <person name="Hughes K.W."/>
            <person name="Mata J.L."/>
            <person name="Ishikawa N.K."/>
            <person name="Vargas-Isla R."/>
            <person name="Ushijima S."/>
            <person name="Smith C.A."/>
            <person name="Ahrendt S."/>
            <person name="Andreopoulos W."/>
            <person name="He G."/>
            <person name="Labutti K."/>
            <person name="Lipzen A."/>
            <person name="Ng V."/>
            <person name="Sandor L."/>
            <person name="Barry K."/>
            <person name="Martinez A.T."/>
            <person name="Xiao Y."/>
            <person name="Gibbons J.G."/>
            <person name="Terashima K."/>
            <person name="Hibbett D.S."/>
            <person name="Grigoriev I.V."/>
        </authorList>
    </citation>
    <scope>NUCLEOTIDE SEQUENCE</scope>
    <source>
        <strain evidence="2">TFB10827</strain>
    </source>
</reference>
<feature type="region of interest" description="Disordered" evidence="1">
    <location>
        <begin position="351"/>
        <end position="372"/>
    </location>
</feature>
<proteinExistence type="predicted"/>
<feature type="compositionally biased region" description="Low complexity" evidence="1">
    <location>
        <begin position="158"/>
        <end position="172"/>
    </location>
</feature>
<dbReference type="Proteomes" id="UP001163828">
    <property type="component" value="Unassembled WGS sequence"/>
</dbReference>
<feature type="compositionally biased region" description="Polar residues" evidence="1">
    <location>
        <begin position="243"/>
        <end position="258"/>
    </location>
</feature>
<feature type="compositionally biased region" description="Low complexity" evidence="1">
    <location>
        <begin position="25"/>
        <end position="54"/>
    </location>
</feature>
<comment type="caution">
    <text evidence="2">The sequence shown here is derived from an EMBL/GenBank/DDBJ whole genome shotgun (WGS) entry which is preliminary data.</text>
</comment>
<gene>
    <name evidence="2" type="ORF">F5050DRAFT_532315</name>
</gene>